<protein>
    <recommendedName>
        <fullName evidence="3">DUF2004 domain-containing protein</fullName>
    </recommendedName>
</protein>
<reference evidence="2" key="2">
    <citation type="submission" date="2016-01" db="EMBL/GenBank/DDBJ databases">
        <title>Complete genome sequence of Agromyces aureus AR33T and comparison with related organisms.</title>
        <authorList>
            <person name="Corretto E."/>
            <person name="Antonielli L."/>
            <person name="Sessitsch A."/>
            <person name="Brader G."/>
        </authorList>
    </citation>
    <scope>NUCLEOTIDE SEQUENCE [LARGE SCALE GENOMIC DNA]</scope>
    <source>
        <strain evidence="2">AR33</strain>
    </source>
</reference>
<dbReference type="EMBL" id="CP013979">
    <property type="protein sequence ID" value="ANJ26725.1"/>
    <property type="molecule type" value="Genomic_DNA"/>
</dbReference>
<dbReference type="AlphaFoldDB" id="A0A191WEM4"/>
<evidence type="ECO:0000313" key="1">
    <source>
        <dbReference type="EMBL" id="ANJ26725.1"/>
    </source>
</evidence>
<gene>
    <name evidence="1" type="ORF">ATC03_08370</name>
</gene>
<dbReference type="OrthoDB" id="5120701at2"/>
<organism evidence="1 2">
    <name type="scientific">Agromyces aureus</name>
    <dbReference type="NCBI Taxonomy" id="453304"/>
    <lineage>
        <taxon>Bacteria</taxon>
        <taxon>Bacillati</taxon>
        <taxon>Actinomycetota</taxon>
        <taxon>Actinomycetes</taxon>
        <taxon>Micrococcales</taxon>
        <taxon>Microbacteriaceae</taxon>
        <taxon>Agromyces</taxon>
    </lineage>
</organism>
<dbReference type="KEGG" id="agy:ATC03_08370"/>
<evidence type="ECO:0008006" key="3">
    <source>
        <dbReference type="Google" id="ProtNLM"/>
    </source>
</evidence>
<proteinExistence type="predicted"/>
<name>A0A191WEM4_9MICO</name>
<reference evidence="1 2" key="1">
    <citation type="journal article" date="2016" name="Int. J. Syst. Evol. Microbiol.">
        <title>Agromyces aureus sp. nov., isolated from the rhizosphere of Salix caprea L. grown in a heavy-metal-contaminated soil.</title>
        <authorList>
            <person name="Corretto E."/>
            <person name="Antonielli L."/>
            <person name="Sessitsch A."/>
            <person name="Compant S."/>
            <person name="Gorfer M."/>
            <person name="Kuffner M."/>
            <person name="Brader G."/>
        </authorList>
    </citation>
    <scope>NUCLEOTIDE SEQUENCE [LARGE SCALE GENOMIC DNA]</scope>
    <source>
        <strain evidence="1 2">AR33</strain>
    </source>
</reference>
<dbReference type="Proteomes" id="UP000078437">
    <property type="component" value="Chromosome"/>
</dbReference>
<accession>A0A191WEM4</accession>
<keyword evidence="2" id="KW-1185">Reference proteome</keyword>
<evidence type="ECO:0000313" key="2">
    <source>
        <dbReference type="Proteomes" id="UP000078437"/>
    </source>
</evidence>
<sequence length="162" mass="17866">MATEHDYFGVVGDYWSEMIEYADQRVEVVLETEDDDVPIPALDAAAALVSELEFADDEVRNAFVGQLDSGSSPAVKFLTVLLDPESEVAEEVEEAIGRDSGDRQIDALRSMTLVRVDLRPELFGDGEAFAEFEYALAPDETDERLIATIDVGRDVVDARFEG</sequence>
<dbReference type="STRING" id="453304.ATC03_08370"/>
<dbReference type="RefSeq" id="WP_067875513.1">
    <property type="nucleotide sequence ID" value="NZ_CP013979.1"/>
</dbReference>